<dbReference type="GO" id="GO:0006629">
    <property type="term" value="P:lipid metabolic process"/>
    <property type="evidence" value="ECO:0007669"/>
    <property type="project" value="InterPro"/>
</dbReference>
<dbReference type="InterPro" id="IPR030395">
    <property type="entry name" value="GP_PDE_dom"/>
</dbReference>
<organism evidence="9 10">
    <name type="scientific">Danaus chrysippus</name>
    <name type="common">African queen</name>
    <dbReference type="NCBI Taxonomy" id="151541"/>
    <lineage>
        <taxon>Eukaryota</taxon>
        <taxon>Metazoa</taxon>
        <taxon>Ecdysozoa</taxon>
        <taxon>Arthropoda</taxon>
        <taxon>Hexapoda</taxon>
        <taxon>Insecta</taxon>
        <taxon>Pterygota</taxon>
        <taxon>Neoptera</taxon>
        <taxon>Endopterygota</taxon>
        <taxon>Lepidoptera</taxon>
        <taxon>Glossata</taxon>
        <taxon>Ditrysia</taxon>
        <taxon>Papilionoidea</taxon>
        <taxon>Nymphalidae</taxon>
        <taxon>Danainae</taxon>
        <taxon>Danaini</taxon>
        <taxon>Danaina</taxon>
        <taxon>Danaus</taxon>
        <taxon>Anosia</taxon>
    </lineage>
</organism>
<evidence type="ECO:0000256" key="2">
    <source>
        <dbReference type="ARBA" id="ARBA00012247"/>
    </source>
</evidence>
<dbReference type="EMBL" id="CAKASE010000074">
    <property type="protein sequence ID" value="CAG9575869.1"/>
    <property type="molecule type" value="Genomic_DNA"/>
</dbReference>
<dbReference type="AlphaFoldDB" id="A0A8J2R2I5"/>
<evidence type="ECO:0000313" key="9">
    <source>
        <dbReference type="EMBL" id="CAG9575869.1"/>
    </source>
</evidence>
<keyword evidence="4" id="KW-0319">Glycerol metabolism</keyword>
<sequence>MESYRRLIFGLFTLILVNVCKVGSHNTETLYRRGADDCKPLVIAHRGASGYVPEHTLGSYALAVTMGADYVEPDLVMTRDGHLIARHENELSFSTNVDQHPEFADRRRTQTINGRNISGWFSEDFTLEEIKTLRSKETMSIFRIANVRMNEAFQVPTFQEVIDLIKVLEISENRTIGICPEIKYGTHFQQLGLAMEELVVNVLHKNGYVERNAPAFIQSFEVTNLKQLKKITDIRLIQLYGAKSSTPYDQVLLGSNLTFGYMATPEGLANVATYASGVGPEKSYIIPRNLLNKLDTPTSFVKDAHALGLEVHPYTFRAENIFLPREYQINDVNGLGNLTQEIKAFIDTGIDGLFIDHPDKLISVRGKC</sequence>
<evidence type="ECO:0000256" key="3">
    <source>
        <dbReference type="ARBA" id="ARBA00022729"/>
    </source>
</evidence>
<evidence type="ECO:0000256" key="6">
    <source>
        <dbReference type="ARBA" id="ARBA00047512"/>
    </source>
</evidence>
<dbReference type="SUPFAM" id="SSF51695">
    <property type="entry name" value="PLC-like phosphodiesterases"/>
    <property type="match status" value="1"/>
</dbReference>
<dbReference type="Pfam" id="PF03009">
    <property type="entry name" value="GDPD"/>
    <property type="match status" value="1"/>
</dbReference>
<gene>
    <name evidence="9" type="ORF">DCHRY22_LOCUS11691</name>
</gene>
<dbReference type="InterPro" id="IPR017946">
    <property type="entry name" value="PLC-like_Pdiesterase_TIM-brl"/>
</dbReference>
<evidence type="ECO:0000256" key="5">
    <source>
        <dbReference type="ARBA" id="ARBA00022801"/>
    </source>
</evidence>
<dbReference type="GO" id="GO:0006071">
    <property type="term" value="P:glycerol metabolic process"/>
    <property type="evidence" value="ECO:0007669"/>
    <property type="project" value="UniProtKB-KW"/>
</dbReference>
<protein>
    <recommendedName>
        <fullName evidence="2">glycerophosphodiester phosphodiesterase</fullName>
        <ecNumber evidence="2">3.1.4.46</ecNumber>
    </recommendedName>
</protein>
<comment type="similarity">
    <text evidence="1">Belongs to the glycerophosphoryl diester phosphodiesterase family.</text>
</comment>
<dbReference type="Gene3D" id="3.20.20.190">
    <property type="entry name" value="Phosphatidylinositol (PI) phosphodiesterase"/>
    <property type="match status" value="1"/>
</dbReference>
<proteinExistence type="inferred from homology"/>
<evidence type="ECO:0000256" key="4">
    <source>
        <dbReference type="ARBA" id="ARBA00022798"/>
    </source>
</evidence>
<dbReference type="Proteomes" id="UP000789524">
    <property type="component" value="Unassembled WGS sequence"/>
</dbReference>
<evidence type="ECO:0000259" key="8">
    <source>
        <dbReference type="PROSITE" id="PS51704"/>
    </source>
</evidence>
<feature type="signal peptide" evidence="7">
    <location>
        <begin position="1"/>
        <end position="24"/>
    </location>
</feature>
<keyword evidence="3 7" id="KW-0732">Signal</keyword>
<dbReference type="PROSITE" id="PS51704">
    <property type="entry name" value="GP_PDE"/>
    <property type="match status" value="1"/>
</dbReference>
<comment type="caution">
    <text evidence="9">The sequence shown here is derived from an EMBL/GenBank/DDBJ whole genome shotgun (WGS) entry which is preliminary data.</text>
</comment>
<dbReference type="PANTHER" id="PTHR43620">
    <property type="entry name" value="GLYCEROPHOSPHORYL DIESTER PHOSPHODIESTERASE"/>
    <property type="match status" value="1"/>
</dbReference>
<keyword evidence="10" id="KW-1185">Reference proteome</keyword>
<name>A0A8J2R2I5_9NEOP</name>
<evidence type="ECO:0000313" key="10">
    <source>
        <dbReference type="Proteomes" id="UP000789524"/>
    </source>
</evidence>
<dbReference type="EC" id="3.1.4.46" evidence="2"/>
<evidence type="ECO:0000256" key="1">
    <source>
        <dbReference type="ARBA" id="ARBA00007277"/>
    </source>
</evidence>
<dbReference type="GO" id="GO:0008889">
    <property type="term" value="F:glycerophosphodiester phosphodiesterase activity"/>
    <property type="evidence" value="ECO:0007669"/>
    <property type="project" value="UniProtKB-EC"/>
</dbReference>
<dbReference type="PANTHER" id="PTHR43620:SF7">
    <property type="entry name" value="GLYCEROPHOSPHODIESTER PHOSPHODIESTERASE GDPD5-RELATED"/>
    <property type="match status" value="1"/>
</dbReference>
<dbReference type="OrthoDB" id="1058301at2759"/>
<keyword evidence="5" id="KW-0378">Hydrolase</keyword>
<accession>A0A8J2R2I5</accession>
<dbReference type="CDD" id="cd08602">
    <property type="entry name" value="GDPD_ScGlpQ1_like"/>
    <property type="match status" value="1"/>
</dbReference>
<comment type="catalytic activity">
    <reaction evidence="6">
        <text>a sn-glycero-3-phosphodiester + H2O = an alcohol + sn-glycerol 3-phosphate + H(+)</text>
        <dbReference type="Rhea" id="RHEA:12969"/>
        <dbReference type="ChEBI" id="CHEBI:15377"/>
        <dbReference type="ChEBI" id="CHEBI:15378"/>
        <dbReference type="ChEBI" id="CHEBI:30879"/>
        <dbReference type="ChEBI" id="CHEBI:57597"/>
        <dbReference type="ChEBI" id="CHEBI:83408"/>
        <dbReference type="EC" id="3.1.4.46"/>
    </reaction>
</comment>
<evidence type="ECO:0000256" key="7">
    <source>
        <dbReference type="SAM" id="SignalP"/>
    </source>
</evidence>
<feature type="domain" description="GP-PDE" evidence="8">
    <location>
        <begin position="40"/>
        <end position="365"/>
    </location>
</feature>
<feature type="chain" id="PRO_5035283985" description="glycerophosphodiester phosphodiesterase" evidence="7">
    <location>
        <begin position="25"/>
        <end position="368"/>
    </location>
</feature>
<reference evidence="9" key="1">
    <citation type="submission" date="2021-09" db="EMBL/GenBank/DDBJ databases">
        <authorList>
            <person name="Martin H S."/>
        </authorList>
    </citation>
    <scope>NUCLEOTIDE SEQUENCE</scope>
</reference>